<comment type="caution">
    <text evidence="1">The sequence shown here is derived from an EMBL/GenBank/DDBJ whole genome shotgun (WGS) entry which is preliminary data.</text>
</comment>
<organism evidence="1 2">
    <name type="scientific">Geomesophilobacter sediminis</name>
    <dbReference type="NCBI Taxonomy" id="2798584"/>
    <lineage>
        <taxon>Bacteria</taxon>
        <taxon>Pseudomonadati</taxon>
        <taxon>Thermodesulfobacteriota</taxon>
        <taxon>Desulfuromonadia</taxon>
        <taxon>Geobacterales</taxon>
        <taxon>Geobacteraceae</taxon>
        <taxon>Geomesophilobacter</taxon>
    </lineage>
</organism>
<protein>
    <submittedName>
        <fullName evidence="1">Uncharacterized protein</fullName>
    </submittedName>
</protein>
<evidence type="ECO:0000313" key="2">
    <source>
        <dbReference type="Proteomes" id="UP000636888"/>
    </source>
</evidence>
<dbReference type="AlphaFoldDB" id="A0A8J7IPZ6"/>
<evidence type="ECO:0000313" key="1">
    <source>
        <dbReference type="EMBL" id="MBJ6724579.1"/>
    </source>
</evidence>
<keyword evidence="2" id="KW-1185">Reference proteome</keyword>
<reference evidence="1" key="1">
    <citation type="submission" date="2020-12" db="EMBL/GenBank/DDBJ databases">
        <title>Geomonas sp. Red875, isolated from river sediment.</title>
        <authorList>
            <person name="Xu Z."/>
            <person name="Zhang Z."/>
            <person name="Masuda Y."/>
            <person name="Itoh H."/>
            <person name="Senoo K."/>
        </authorList>
    </citation>
    <scope>NUCLEOTIDE SEQUENCE</scope>
    <source>
        <strain evidence="1">Red875</strain>
    </source>
</reference>
<proteinExistence type="predicted"/>
<dbReference type="RefSeq" id="WP_199383418.1">
    <property type="nucleotide sequence ID" value="NZ_JAEMHM010000005.1"/>
</dbReference>
<name>A0A8J7IPZ6_9BACT</name>
<dbReference type="EMBL" id="JAEMHM010000005">
    <property type="protein sequence ID" value="MBJ6724579.1"/>
    <property type="molecule type" value="Genomic_DNA"/>
</dbReference>
<accession>A0A8J7IPZ6</accession>
<gene>
    <name evidence="1" type="ORF">JFN93_07665</name>
</gene>
<sequence>MNNCQVFHPARPHHEDPVPPLDFTGNQPALPPLTTESVVSVVYLIDDEPAP</sequence>
<dbReference type="Proteomes" id="UP000636888">
    <property type="component" value="Unassembled WGS sequence"/>
</dbReference>